<dbReference type="KEGG" id="tcu:Tcur_3335"/>
<organism evidence="3 4">
    <name type="scientific">Thermomonospora curvata (strain ATCC 19995 / DSM 43183 / JCM 3096 / KCTC 9072 / NBRC 15933 / NCIMB 10081 / Henssen B9)</name>
    <dbReference type="NCBI Taxonomy" id="471852"/>
    <lineage>
        <taxon>Bacteria</taxon>
        <taxon>Bacillati</taxon>
        <taxon>Actinomycetota</taxon>
        <taxon>Actinomycetes</taxon>
        <taxon>Streptosporangiales</taxon>
        <taxon>Thermomonosporaceae</taxon>
        <taxon>Thermomonospora</taxon>
    </lineage>
</organism>
<keyword evidence="4" id="KW-1185">Reference proteome</keyword>
<dbReference type="SUPFAM" id="SSF47240">
    <property type="entry name" value="Ferritin-like"/>
    <property type="match status" value="1"/>
</dbReference>
<dbReference type="AlphaFoldDB" id="D1AAG0"/>
<dbReference type="Pfam" id="PF14530">
    <property type="entry name" value="DUF4439"/>
    <property type="match status" value="1"/>
</dbReference>
<evidence type="ECO:0000313" key="3">
    <source>
        <dbReference type="EMBL" id="ACY98873.1"/>
    </source>
</evidence>
<evidence type="ECO:0000256" key="1">
    <source>
        <dbReference type="SAM" id="MobiDB-lite"/>
    </source>
</evidence>
<dbReference type="InterPro" id="IPR009078">
    <property type="entry name" value="Ferritin-like_SF"/>
</dbReference>
<gene>
    <name evidence="3" type="ordered locus">Tcur_3335</name>
</gene>
<dbReference type="OrthoDB" id="3855078at2"/>
<dbReference type="InterPro" id="IPR012347">
    <property type="entry name" value="Ferritin-like"/>
</dbReference>
<protein>
    <recommendedName>
        <fullName evidence="2">DUF4439 domain-containing protein</fullName>
    </recommendedName>
</protein>
<dbReference type="InterPro" id="IPR029447">
    <property type="entry name" value="DUF4439"/>
</dbReference>
<dbReference type="STRING" id="471852.Tcur_3335"/>
<dbReference type="RefSeq" id="WP_012853657.1">
    <property type="nucleotide sequence ID" value="NC_013510.1"/>
</dbReference>
<evidence type="ECO:0000259" key="2">
    <source>
        <dbReference type="Pfam" id="PF14530"/>
    </source>
</evidence>
<feature type="region of interest" description="Disordered" evidence="1">
    <location>
        <begin position="137"/>
        <end position="169"/>
    </location>
</feature>
<name>D1AAG0_THECD</name>
<evidence type="ECO:0000313" key="4">
    <source>
        <dbReference type="Proteomes" id="UP000001918"/>
    </source>
</evidence>
<accession>D1AAG0</accession>
<sequence>MSGRRADGVVEALQAALAAEHAAVYGYGVVGAGLRGPAQQTARTVLDAHRARRDRLAELVVRRGAQPVAAEAAYRPAVEVTSAASAAALAAALEERVLEAYAALAGCQEADLRRHAALAMQEAMGRWIGWRKSAGERAVPPALPGLPPEETAQGEREKTSKVATPRPGS</sequence>
<dbReference type="HOGENOM" id="CLU_125489_0_0_11"/>
<proteinExistence type="predicted"/>
<dbReference type="eggNOG" id="ENOG50334B4">
    <property type="taxonomic scope" value="Bacteria"/>
</dbReference>
<dbReference type="Proteomes" id="UP000001918">
    <property type="component" value="Chromosome"/>
</dbReference>
<reference evidence="3 4" key="1">
    <citation type="journal article" date="2011" name="Stand. Genomic Sci.">
        <title>Complete genome sequence of Thermomonospora curvata type strain (B9).</title>
        <authorList>
            <person name="Chertkov O."/>
            <person name="Sikorski J."/>
            <person name="Nolan M."/>
            <person name="Lapidus A."/>
            <person name="Lucas S."/>
            <person name="Del Rio T.G."/>
            <person name="Tice H."/>
            <person name="Cheng J.F."/>
            <person name="Goodwin L."/>
            <person name="Pitluck S."/>
            <person name="Liolios K."/>
            <person name="Ivanova N."/>
            <person name="Mavromatis K."/>
            <person name="Mikhailova N."/>
            <person name="Ovchinnikova G."/>
            <person name="Pati A."/>
            <person name="Chen A."/>
            <person name="Palaniappan K."/>
            <person name="Djao O.D."/>
            <person name="Land M."/>
            <person name="Hauser L."/>
            <person name="Chang Y.J."/>
            <person name="Jeffries C.D."/>
            <person name="Brettin T."/>
            <person name="Han C."/>
            <person name="Detter J.C."/>
            <person name="Rohde M."/>
            <person name="Goker M."/>
            <person name="Woyke T."/>
            <person name="Bristow J."/>
            <person name="Eisen J.A."/>
            <person name="Markowitz V."/>
            <person name="Hugenholtz P."/>
            <person name="Klenk H.P."/>
            <person name="Kyrpides N.C."/>
        </authorList>
    </citation>
    <scope>NUCLEOTIDE SEQUENCE [LARGE SCALE GENOMIC DNA]</scope>
    <source>
        <strain evidence="4">ATCC 19995 / DSM 43183 / JCM 3096 / KCTC 9072 / NBRC 15933 / NCIMB 10081 / Henssen B9</strain>
    </source>
</reference>
<feature type="domain" description="DUF4439" evidence="2">
    <location>
        <begin position="12"/>
        <end position="147"/>
    </location>
</feature>
<dbReference type="Gene3D" id="1.20.1260.10">
    <property type="match status" value="1"/>
</dbReference>
<dbReference type="EMBL" id="CP001738">
    <property type="protein sequence ID" value="ACY98873.1"/>
    <property type="molecule type" value="Genomic_DNA"/>
</dbReference>